<dbReference type="Proteomes" id="UP001151478">
    <property type="component" value="Unassembled WGS sequence"/>
</dbReference>
<evidence type="ECO:0000313" key="4">
    <source>
        <dbReference type="Proteomes" id="UP001151478"/>
    </source>
</evidence>
<keyword evidence="4" id="KW-1185">Reference proteome</keyword>
<protein>
    <submittedName>
        <fullName evidence="3">Biotin--[acetyl-CoA-carboxylase] ligase</fullName>
        <ecNumber evidence="3">6.3.4.15</ecNumber>
    </submittedName>
</protein>
<feature type="domain" description="BPL/LPL catalytic" evidence="2">
    <location>
        <begin position="1"/>
        <end position="178"/>
    </location>
</feature>
<dbReference type="PANTHER" id="PTHR12835:SF5">
    <property type="entry name" value="BIOTIN--PROTEIN LIGASE"/>
    <property type="match status" value="1"/>
</dbReference>
<proteinExistence type="predicted"/>
<dbReference type="PROSITE" id="PS51733">
    <property type="entry name" value="BPL_LPL_CATALYTIC"/>
    <property type="match status" value="1"/>
</dbReference>
<dbReference type="RefSeq" id="WP_265725242.1">
    <property type="nucleotide sequence ID" value="NZ_JAOSLC020000003.1"/>
</dbReference>
<keyword evidence="1 3" id="KW-0436">Ligase</keyword>
<dbReference type="CDD" id="cd16442">
    <property type="entry name" value="BPL"/>
    <property type="match status" value="1"/>
</dbReference>
<evidence type="ECO:0000259" key="2">
    <source>
        <dbReference type="PROSITE" id="PS51733"/>
    </source>
</evidence>
<dbReference type="Gene3D" id="3.30.930.10">
    <property type="entry name" value="Bira Bifunctional Protein, Domain 2"/>
    <property type="match status" value="1"/>
</dbReference>
<reference evidence="3" key="1">
    <citation type="submission" date="2023-02" db="EMBL/GenBank/DDBJ databases">
        <title>Polaribacter ponticola sp. nov., isolated from seawater.</title>
        <authorList>
            <person name="Baek J.H."/>
            <person name="Kim J.M."/>
            <person name="Choi D.G."/>
            <person name="Jeon C.O."/>
        </authorList>
    </citation>
    <scope>NUCLEOTIDE SEQUENCE</scope>
    <source>
        <strain evidence="3">MSW5</strain>
    </source>
</reference>
<sequence>MKIIKLNAIDSTNSFLKEMAANSTLENFTVIVTQEQTNGRGQQESTWVSEPHKNLTTSIFTNNLNLETYYQKYLNFAVCLSIFEVLNTKKISNLRIKWPNDIMAENKKICGLLIENTIKGSKINNSIIGIGLNVNQEVFPSYLKNVASLKNLTNINFDLELLLIEIVEKLKEKITILLSKEYGVLETEYLNVLYKKNIPTMFKDSNDVLFMGKIIGISDLGYLEIELEDESIQQFGIKEVSLA</sequence>
<dbReference type="EMBL" id="JAOSLC020000003">
    <property type="protein sequence ID" value="MDD7914635.1"/>
    <property type="molecule type" value="Genomic_DNA"/>
</dbReference>
<dbReference type="SUPFAM" id="SSF55681">
    <property type="entry name" value="Class II aaRS and biotin synthetases"/>
    <property type="match status" value="1"/>
</dbReference>
<dbReference type="GO" id="GO:0004077">
    <property type="term" value="F:biotin--[biotin carboxyl-carrier protein] ligase activity"/>
    <property type="evidence" value="ECO:0007669"/>
    <property type="project" value="UniProtKB-EC"/>
</dbReference>
<gene>
    <name evidence="3" type="ORF">N5A56_009490</name>
</gene>
<evidence type="ECO:0000313" key="3">
    <source>
        <dbReference type="EMBL" id="MDD7914635.1"/>
    </source>
</evidence>
<evidence type="ECO:0000256" key="1">
    <source>
        <dbReference type="ARBA" id="ARBA00022598"/>
    </source>
</evidence>
<organism evidence="3 4">
    <name type="scientific">Polaribacter ponticola</name>
    <dbReference type="NCBI Taxonomy" id="2978475"/>
    <lineage>
        <taxon>Bacteria</taxon>
        <taxon>Pseudomonadati</taxon>
        <taxon>Bacteroidota</taxon>
        <taxon>Flavobacteriia</taxon>
        <taxon>Flavobacteriales</taxon>
        <taxon>Flavobacteriaceae</taxon>
    </lineage>
</organism>
<dbReference type="InterPro" id="IPR004408">
    <property type="entry name" value="Biotin_CoA_COase_ligase"/>
</dbReference>
<dbReference type="InterPro" id="IPR045864">
    <property type="entry name" value="aa-tRNA-synth_II/BPL/LPL"/>
</dbReference>
<dbReference type="NCBIfam" id="TIGR00121">
    <property type="entry name" value="birA_ligase"/>
    <property type="match status" value="1"/>
</dbReference>
<dbReference type="InterPro" id="IPR004143">
    <property type="entry name" value="BPL_LPL_catalytic"/>
</dbReference>
<name>A0ABT5S946_9FLAO</name>
<dbReference type="EC" id="6.3.4.15" evidence="3"/>
<dbReference type="Pfam" id="PF03099">
    <property type="entry name" value="BPL_LplA_LipB"/>
    <property type="match status" value="1"/>
</dbReference>
<accession>A0ABT5S946</accession>
<comment type="caution">
    <text evidence="3">The sequence shown here is derived from an EMBL/GenBank/DDBJ whole genome shotgun (WGS) entry which is preliminary data.</text>
</comment>
<dbReference type="PANTHER" id="PTHR12835">
    <property type="entry name" value="BIOTIN PROTEIN LIGASE"/>
    <property type="match status" value="1"/>
</dbReference>